<dbReference type="Proteomes" id="UP000316649">
    <property type="component" value="Unassembled WGS sequence"/>
</dbReference>
<reference evidence="5 6" key="1">
    <citation type="submission" date="2019-07" db="EMBL/GenBank/DDBJ databases">
        <title>The pathways for chlorine oxyanion respiration interact through the shared metabolite chlorate.</title>
        <authorList>
            <person name="Barnum T.P."/>
            <person name="Cheng Y."/>
            <person name="Hill K.A."/>
            <person name="Lucas L.N."/>
            <person name="Carlson H.K."/>
            <person name="Coates J.D."/>
        </authorList>
    </citation>
    <scope>NUCLEOTIDE SEQUENCE [LARGE SCALE GENOMIC DNA]</scope>
    <source>
        <strain evidence="5 6">BK-1</strain>
    </source>
</reference>
<evidence type="ECO:0000256" key="3">
    <source>
        <dbReference type="PROSITE-ProRule" id="PRU00169"/>
    </source>
</evidence>
<dbReference type="SUPFAM" id="SSF103039">
    <property type="entry name" value="CheC-like"/>
    <property type="match status" value="1"/>
</dbReference>
<dbReference type="PROSITE" id="PS50110">
    <property type="entry name" value="RESPONSE_REGULATORY"/>
    <property type="match status" value="1"/>
</dbReference>
<dbReference type="AlphaFoldDB" id="A0A557S9X8"/>
<keyword evidence="6" id="KW-1185">Reference proteome</keyword>
<feature type="domain" description="Response regulatory" evidence="4">
    <location>
        <begin position="4"/>
        <end position="119"/>
    </location>
</feature>
<organism evidence="5 6">
    <name type="scientific">Sedimenticola selenatireducens</name>
    <dbReference type="NCBI Taxonomy" id="191960"/>
    <lineage>
        <taxon>Bacteria</taxon>
        <taxon>Pseudomonadati</taxon>
        <taxon>Pseudomonadota</taxon>
        <taxon>Gammaproteobacteria</taxon>
        <taxon>Chromatiales</taxon>
        <taxon>Sedimenticolaceae</taxon>
        <taxon>Sedimenticola</taxon>
    </lineage>
</organism>
<dbReference type="PANTHER" id="PTHR44591">
    <property type="entry name" value="STRESS RESPONSE REGULATOR PROTEIN 1"/>
    <property type="match status" value="1"/>
</dbReference>
<dbReference type="CDD" id="cd17910">
    <property type="entry name" value="CheC_ClassII"/>
    <property type="match status" value="1"/>
</dbReference>
<dbReference type="GO" id="GO:0006935">
    <property type="term" value="P:chemotaxis"/>
    <property type="evidence" value="ECO:0007669"/>
    <property type="project" value="UniProtKB-KW"/>
</dbReference>
<dbReference type="Gene3D" id="3.40.50.2300">
    <property type="match status" value="1"/>
</dbReference>
<dbReference type="EMBL" id="VMNH01000011">
    <property type="protein sequence ID" value="TVO74235.1"/>
    <property type="molecule type" value="Genomic_DNA"/>
</dbReference>
<evidence type="ECO:0000313" key="5">
    <source>
        <dbReference type="EMBL" id="TVO74235.1"/>
    </source>
</evidence>
<dbReference type="CDD" id="cd17593">
    <property type="entry name" value="REC_CheC-like"/>
    <property type="match status" value="1"/>
</dbReference>
<dbReference type="Pfam" id="PF00072">
    <property type="entry name" value="Response_reg"/>
    <property type="match status" value="1"/>
</dbReference>
<comment type="caution">
    <text evidence="5">The sequence shown here is derived from an EMBL/GenBank/DDBJ whole genome shotgun (WGS) entry which is preliminary data.</text>
</comment>
<evidence type="ECO:0000256" key="1">
    <source>
        <dbReference type="ARBA" id="ARBA00022500"/>
    </source>
</evidence>
<dbReference type="OrthoDB" id="281471at2"/>
<dbReference type="InterPro" id="IPR011006">
    <property type="entry name" value="CheY-like_superfamily"/>
</dbReference>
<feature type="modified residue" description="4-aspartylphosphate" evidence="3">
    <location>
        <position position="54"/>
    </location>
</feature>
<gene>
    <name evidence="5" type="ORF">FHP88_10725</name>
</gene>
<proteinExistence type="predicted"/>
<keyword evidence="1" id="KW-0145">Chemotaxis</keyword>
<dbReference type="InterPro" id="IPR050595">
    <property type="entry name" value="Bact_response_regulator"/>
</dbReference>
<evidence type="ECO:0000259" key="4">
    <source>
        <dbReference type="PROSITE" id="PS50110"/>
    </source>
</evidence>
<dbReference type="Gene3D" id="3.40.1550.10">
    <property type="entry name" value="CheC-like"/>
    <property type="match status" value="1"/>
</dbReference>
<dbReference type="InterPro" id="IPR028976">
    <property type="entry name" value="CheC-like_sf"/>
</dbReference>
<evidence type="ECO:0000256" key="2">
    <source>
        <dbReference type="ARBA" id="ARBA00022553"/>
    </source>
</evidence>
<dbReference type="RefSeq" id="WP_144359069.1">
    <property type="nucleotide sequence ID" value="NZ_VMNH01000011.1"/>
</dbReference>
<dbReference type="SMART" id="SM00448">
    <property type="entry name" value="REC"/>
    <property type="match status" value="1"/>
</dbReference>
<dbReference type="SUPFAM" id="SSF52172">
    <property type="entry name" value="CheY-like"/>
    <property type="match status" value="1"/>
</dbReference>
<protein>
    <submittedName>
        <fullName evidence="5">Response regulator</fullName>
    </submittedName>
</protein>
<sequence length="331" mass="36327">MPTPVIICDDSSFARKQVMRALPTGWDVDITFCENGLEAVEAIEAGKGDILLLDLTMPVMDGFGVLEHIRKKDLPTLPIVISGDIQPESYNRVMSLGAVAFIKKPVDAAELTKVLDDFGVLGLLTEQIVTDSVQVSFNEWCQEITNVAMGRAADLLVRVINEKIELSIPHVSLMERGELVMALNAAAQGDSFSCISQGFIGGGIAGENLLMFHDTDITHVARMLDFDVAQLEESKEIELYMDIANVLVGAFLKGFAEQLDVCFSQGHPRITIHTEDSEGILNKSNTHDKILTIEVNYMIGDNQISCNQLVLITPESIPAMKMRSGEEIFEL</sequence>
<keyword evidence="2 3" id="KW-0597">Phosphoprotein</keyword>
<dbReference type="InterPro" id="IPR001789">
    <property type="entry name" value="Sig_transdc_resp-reg_receiver"/>
</dbReference>
<dbReference type="PANTHER" id="PTHR44591:SF24">
    <property type="entry name" value="PROTEIN-GLUTAMATE METHYLESTERASE_PROTEIN-GLUTAMINE GLUTAMINASE 1"/>
    <property type="match status" value="1"/>
</dbReference>
<dbReference type="GO" id="GO:0000160">
    <property type="term" value="P:phosphorelay signal transduction system"/>
    <property type="evidence" value="ECO:0007669"/>
    <property type="project" value="InterPro"/>
</dbReference>
<accession>A0A557S9X8</accession>
<evidence type="ECO:0000313" key="6">
    <source>
        <dbReference type="Proteomes" id="UP000316649"/>
    </source>
</evidence>
<name>A0A557S9X8_9GAMM</name>